<feature type="non-terminal residue" evidence="1">
    <location>
        <position position="1"/>
    </location>
</feature>
<evidence type="ECO:0000313" key="1">
    <source>
        <dbReference type="EMBL" id="SVD46192.1"/>
    </source>
</evidence>
<protein>
    <submittedName>
        <fullName evidence="1">Uncharacterized protein</fullName>
    </submittedName>
</protein>
<accession>A0A382VI29</accession>
<dbReference type="EMBL" id="UINC01152157">
    <property type="protein sequence ID" value="SVD46192.1"/>
    <property type="molecule type" value="Genomic_DNA"/>
</dbReference>
<name>A0A382VI29_9ZZZZ</name>
<reference evidence="1" key="1">
    <citation type="submission" date="2018-05" db="EMBL/GenBank/DDBJ databases">
        <authorList>
            <person name="Lanie J.A."/>
            <person name="Ng W.-L."/>
            <person name="Kazmierczak K.M."/>
            <person name="Andrzejewski T.M."/>
            <person name="Davidsen T.M."/>
            <person name="Wayne K.J."/>
            <person name="Tettelin H."/>
            <person name="Glass J.I."/>
            <person name="Rusch D."/>
            <person name="Podicherti R."/>
            <person name="Tsui H.-C.T."/>
            <person name="Winkler M.E."/>
        </authorList>
    </citation>
    <scope>NUCLEOTIDE SEQUENCE</scope>
</reference>
<proteinExistence type="predicted"/>
<organism evidence="1">
    <name type="scientific">marine metagenome</name>
    <dbReference type="NCBI Taxonomy" id="408172"/>
    <lineage>
        <taxon>unclassified sequences</taxon>
        <taxon>metagenomes</taxon>
        <taxon>ecological metagenomes</taxon>
    </lineage>
</organism>
<sequence>SISRIFVYYNIRVDWKGQKNRVPSISES</sequence>
<dbReference type="AlphaFoldDB" id="A0A382VI29"/>
<gene>
    <name evidence="1" type="ORF">METZ01_LOCUS399046</name>
</gene>